<sequence length="998" mass="112394">MAWFSGKVSLGNFPDLAGAVNKLSESVKNIEKNFDTALGFEDKSDSSSTTEGSGLWPVMSFMGNKSEDSTDESSGKTVSPQKLSTVEEKESQNSETQQTTSAEENQMLERKKDAEHPEIAEKKDDVISDTGKTELESEIQSETKAVEPPEPVVHDVKVPESVDDVQGKEISEQGCAENLDTLEVRSEVSRVDKVEAPSILHDESHNVSHTPDSTDEQETQAEETVERSSTIQAEASNEPQPEASTDILAQASTDILAEASSDNQAGAVLDSSSSQPVSAEVSEMVHEFSLSDASPLDEASEIVSGSVSQADDVHNQTVGGDKRVNDGEIDIKDQHLSLRSNISDSIDSTLELEKVKTEMKMMETALQGAARQAQAKADEIAKLMNENEHLKIVIEELKRKSNDAEIESLREEYHQRVATLERKVYALTKERDTLRREHNKKSDAAALLKEKDEIINQRKRYYNISYSTFLLHVEQRFSVRVKSFQKKQAAQESTIRKLRAQIREFEEEKKGLMTKVQVEENKVESIKKDKTATENLLQETIEKHQAELSAQKIYYTNALSAAKEAEALAEARVNNEARTELESRLREAEERETMLVQALEELRQTLTRKEQQAVFREEMLRRDIEDLQKRYQASERRCEELITQVPDSTRPLLRQIEAMQETTARRAEAWAAVERSLNSRLQEAEAKAADAEERERSVNERLSQTLSRINVLEAQISCLRSEQTQLSRSLEKERQRAAENRQEYLAAKEEADTQEGRANQLEGQIKELRQKHKEELQDALINRELLQQEIEREKAARLELERTAHIHSASASDKTTIARSNSAFENGNLTRKLSSASSLGSIEESYFLQASLDTSDSLSERRNTGEATMSPYYMKSMTPSAFESALRQKEGELASYMSRLASMESIRDSLAEELVKMTAQCEKLQAESALLPGVRAELDALRRRHSAALELMGERDEELEELRADIVDLKEMYREQVNLLVNKSSFSLFVSVLMLANC</sequence>
<dbReference type="PANTHER" id="PTHR47347">
    <property type="entry name" value="GOLGIN CANDIDATE 5"/>
    <property type="match status" value="1"/>
</dbReference>
<feature type="compositionally biased region" description="Acidic residues" evidence="2">
    <location>
        <begin position="213"/>
        <end position="223"/>
    </location>
</feature>
<feature type="compositionally biased region" description="Basic and acidic residues" evidence="2">
    <location>
        <begin position="107"/>
        <end position="135"/>
    </location>
</feature>
<feature type="compositionally biased region" description="Polar residues" evidence="2">
    <location>
        <begin position="227"/>
        <end position="243"/>
    </location>
</feature>
<dbReference type="InterPro" id="IPR022091">
    <property type="entry name" value="TMF_TATA-bd"/>
</dbReference>
<proteinExistence type="predicted"/>
<evidence type="ECO:0000256" key="1">
    <source>
        <dbReference type="SAM" id="Coils"/>
    </source>
</evidence>
<dbReference type="Pfam" id="PF12325">
    <property type="entry name" value="TMF_TATA_bd"/>
    <property type="match status" value="1"/>
</dbReference>
<organism evidence="4 5">
    <name type="scientific">Populus deltoides</name>
    <name type="common">Eastern poplar</name>
    <name type="synonym">Eastern cottonwood</name>
    <dbReference type="NCBI Taxonomy" id="3696"/>
    <lineage>
        <taxon>Eukaryota</taxon>
        <taxon>Viridiplantae</taxon>
        <taxon>Streptophyta</taxon>
        <taxon>Embryophyta</taxon>
        <taxon>Tracheophyta</taxon>
        <taxon>Spermatophyta</taxon>
        <taxon>Magnoliopsida</taxon>
        <taxon>eudicotyledons</taxon>
        <taxon>Gunneridae</taxon>
        <taxon>Pentapetalae</taxon>
        <taxon>rosids</taxon>
        <taxon>fabids</taxon>
        <taxon>Malpighiales</taxon>
        <taxon>Salicaceae</taxon>
        <taxon>Saliceae</taxon>
        <taxon>Populus</taxon>
    </lineage>
</organism>
<feature type="compositionally biased region" description="Polar residues" evidence="2">
    <location>
        <begin position="75"/>
        <end position="84"/>
    </location>
</feature>
<evidence type="ECO:0000313" key="4">
    <source>
        <dbReference type="EMBL" id="KAH8514369.1"/>
    </source>
</evidence>
<gene>
    <name evidence="4" type="ORF">H0E87_007269</name>
</gene>
<evidence type="ECO:0000313" key="5">
    <source>
        <dbReference type="Proteomes" id="UP000807159"/>
    </source>
</evidence>
<feature type="coiled-coil region" evidence="1">
    <location>
        <begin position="571"/>
        <end position="644"/>
    </location>
</feature>
<feature type="compositionally biased region" description="Polar residues" evidence="2">
    <location>
        <begin position="93"/>
        <end position="104"/>
    </location>
</feature>
<accession>A0A8T2ZAK7</accession>
<feature type="compositionally biased region" description="Basic and acidic residues" evidence="2">
    <location>
        <begin position="144"/>
        <end position="171"/>
    </location>
</feature>
<reference evidence="4" key="1">
    <citation type="journal article" date="2021" name="J. Hered.">
        <title>Genome Assembly of Salicaceae Populus deltoides (Eastern Cottonwood) I-69 Based on Nanopore Sequencing and Hi-C Technologies.</title>
        <authorList>
            <person name="Bai S."/>
            <person name="Wu H."/>
            <person name="Zhang J."/>
            <person name="Pan Z."/>
            <person name="Zhao W."/>
            <person name="Li Z."/>
            <person name="Tong C."/>
        </authorList>
    </citation>
    <scope>NUCLEOTIDE SEQUENCE</scope>
    <source>
        <tissue evidence="4">Leaf</tissue>
    </source>
</reference>
<dbReference type="EMBL" id="JACEGQ020000003">
    <property type="protein sequence ID" value="KAH8514369.1"/>
    <property type="molecule type" value="Genomic_DNA"/>
</dbReference>
<feature type="domain" description="TATA element modulatory factor 1 TATA binding" evidence="3">
    <location>
        <begin position="875"/>
        <end position="979"/>
    </location>
</feature>
<feature type="coiled-coil region" evidence="1">
    <location>
        <begin position="352"/>
        <end position="437"/>
    </location>
</feature>
<feature type="coiled-coil region" evidence="1">
    <location>
        <begin position="952"/>
        <end position="979"/>
    </location>
</feature>
<protein>
    <recommendedName>
        <fullName evidence="3">TATA element modulatory factor 1 TATA binding domain-containing protein</fullName>
    </recommendedName>
</protein>
<evidence type="ECO:0000259" key="3">
    <source>
        <dbReference type="Pfam" id="PF12325"/>
    </source>
</evidence>
<keyword evidence="5" id="KW-1185">Reference proteome</keyword>
<dbReference type="PANTHER" id="PTHR47347:SF2">
    <property type="entry name" value="GOLGIN CANDIDATE 5"/>
    <property type="match status" value="1"/>
</dbReference>
<feature type="coiled-coil region" evidence="1">
    <location>
        <begin position="674"/>
        <end position="803"/>
    </location>
</feature>
<name>A0A8T2ZAK7_POPDE</name>
<comment type="caution">
    <text evidence="4">The sequence shown here is derived from an EMBL/GenBank/DDBJ whole genome shotgun (WGS) entry which is preliminary data.</text>
</comment>
<feature type="compositionally biased region" description="Basic and acidic residues" evidence="2">
    <location>
        <begin position="182"/>
        <end position="206"/>
    </location>
</feature>
<feature type="region of interest" description="Disordered" evidence="2">
    <location>
        <begin position="39"/>
        <end position="274"/>
    </location>
</feature>
<dbReference type="Proteomes" id="UP000807159">
    <property type="component" value="Chromosome 3"/>
</dbReference>
<evidence type="ECO:0000256" key="2">
    <source>
        <dbReference type="SAM" id="MobiDB-lite"/>
    </source>
</evidence>
<keyword evidence="1" id="KW-0175">Coiled coil</keyword>
<feature type="coiled-coil region" evidence="1">
    <location>
        <begin position="481"/>
        <end position="522"/>
    </location>
</feature>
<dbReference type="AlphaFoldDB" id="A0A8T2ZAK7"/>